<evidence type="ECO:0000313" key="3">
    <source>
        <dbReference type="Proteomes" id="UP000240490"/>
    </source>
</evidence>
<dbReference type="InterPro" id="IPR045079">
    <property type="entry name" value="Oxoprolinase-like"/>
</dbReference>
<reference evidence="2 3" key="1">
    <citation type="submission" date="2017-04" db="EMBL/GenBank/DDBJ databases">
        <title>Novel microbial lineages endemic to geothermal iron-oxide mats fill important gaps in the evolutionary history of Archaea.</title>
        <authorList>
            <person name="Jay Z.J."/>
            <person name="Beam J.P."/>
            <person name="Dlakic M."/>
            <person name="Rusch D.B."/>
            <person name="Kozubal M.A."/>
            <person name="Inskeep W.P."/>
        </authorList>
    </citation>
    <scope>NUCLEOTIDE SEQUENCE [LARGE SCALE GENOMIC DNA]</scope>
    <source>
        <strain evidence="2">ECH_B_SAG-M15</strain>
    </source>
</reference>
<feature type="domain" description="Hydantoinase B/oxoprolinase" evidence="1">
    <location>
        <begin position="8"/>
        <end position="523"/>
    </location>
</feature>
<dbReference type="PANTHER" id="PTHR11365">
    <property type="entry name" value="5-OXOPROLINASE RELATED"/>
    <property type="match status" value="1"/>
</dbReference>
<dbReference type="GO" id="GO:0017168">
    <property type="term" value="F:5-oxoprolinase (ATP-hydrolyzing) activity"/>
    <property type="evidence" value="ECO:0007669"/>
    <property type="project" value="TreeGrafter"/>
</dbReference>
<sequence length="562" mass="61287">MSLASYNVTWEIVRRGLENISEEMGIALRNSSYSPNIKERMDHSAAIFDAECRLLAQAEHIPVHLGSLQWGLKNIVENCIKEDVNLDEGVMVVCNNPYIAGTHLNDVTLIRPVYHSGKLVGFVANKAHHSDVGGKVPGSISVDAKSLFEEGVIVNPTHIVVANSFVEPTLRIFASNTRTPRERLGDLRAQAAANFVGERRLLELINKYSYEVFSEAVDGFLEYTKNIVDARLKTLKKGVFQEVDYLEHPKGWDIPLRVRLTVSGDGVQIDYQDTHPQVDIPLNAVFGVTLSGAYFVLRSILGEDVPVNHATFSKVVVQAPQGSILNPIYPAPVAGGNVETSQRNADLLFAAFSHAVEGRVPAASGGSMNNLMMGGVFDGKSWAYYETNGVGSGGRPSQDGVNAVHTNMTNTMNTPIEEIERNLPLLFIRYEVRPDSCGAGMFRGGCGLIRAFQALSTLTVTVLAERGKRGAWGLNGGKEGSPTRVYIIRNGKKRSVNVKVTLTLNRGDILEIQTAGGGGYGDPTLRDKTLIQSDLLNGYITSSYAEKHHGYKQKQVGHPNIS</sequence>
<dbReference type="GO" id="GO:0006749">
    <property type="term" value="P:glutathione metabolic process"/>
    <property type="evidence" value="ECO:0007669"/>
    <property type="project" value="TreeGrafter"/>
</dbReference>
<organism evidence="2 3">
    <name type="scientific">Candidatus Marsarchaeota G2 archaeon ECH_B_SAG-M15</name>
    <dbReference type="NCBI Taxonomy" id="1978162"/>
    <lineage>
        <taxon>Archaea</taxon>
        <taxon>Candidatus Marsarchaeota</taxon>
        <taxon>Candidatus Marsarchaeota group 2</taxon>
    </lineage>
</organism>
<comment type="caution">
    <text evidence="2">The sequence shown here is derived from an EMBL/GenBank/DDBJ whole genome shotgun (WGS) entry which is preliminary data.</text>
</comment>
<evidence type="ECO:0000259" key="1">
    <source>
        <dbReference type="Pfam" id="PF02538"/>
    </source>
</evidence>
<dbReference type="InterPro" id="IPR003692">
    <property type="entry name" value="Hydantoinase_B"/>
</dbReference>
<dbReference type="Proteomes" id="UP000240490">
    <property type="component" value="Unassembled WGS sequence"/>
</dbReference>
<dbReference type="AlphaFoldDB" id="A0A2R6AUF0"/>
<evidence type="ECO:0000313" key="2">
    <source>
        <dbReference type="EMBL" id="PSN89999.1"/>
    </source>
</evidence>
<gene>
    <name evidence="2" type="ORF">B9Q08_05785</name>
</gene>
<accession>A0A2R6AUF0</accession>
<dbReference type="PANTHER" id="PTHR11365:SF23">
    <property type="entry name" value="HYPOTHETICAL 5-OXOPROLINASE (EUROFUNG)-RELATED"/>
    <property type="match status" value="1"/>
</dbReference>
<dbReference type="Pfam" id="PF02538">
    <property type="entry name" value="Hydantoinase_B"/>
    <property type="match status" value="1"/>
</dbReference>
<proteinExistence type="predicted"/>
<name>A0A2R6AUF0_9ARCH</name>
<dbReference type="GO" id="GO:0005829">
    <property type="term" value="C:cytosol"/>
    <property type="evidence" value="ECO:0007669"/>
    <property type="project" value="TreeGrafter"/>
</dbReference>
<dbReference type="EMBL" id="NEXJ01000100">
    <property type="protein sequence ID" value="PSN89999.1"/>
    <property type="molecule type" value="Genomic_DNA"/>
</dbReference>
<protein>
    <recommendedName>
        <fullName evidence="1">Hydantoinase B/oxoprolinase domain-containing protein</fullName>
    </recommendedName>
</protein>